<evidence type="ECO:0000313" key="3">
    <source>
        <dbReference type="EMBL" id="CAL4096755.1"/>
    </source>
</evidence>
<dbReference type="InterPro" id="IPR016187">
    <property type="entry name" value="CTDL_fold"/>
</dbReference>
<dbReference type="Proteomes" id="UP001497623">
    <property type="component" value="Unassembled WGS sequence"/>
</dbReference>
<dbReference type="InterPro" id="IPR001304">
    <property type="entry name" value="C-type_lectin-like"/>
</dbReference>
<feature type="domain" description="C-type lectin" evidence="2">
    <location>
        <begin position="643"/>
        <end position="762"/>
    </location>
</feature>
<keyword evidence="1" id="KW-0175">Coiled coil</keyword>
<dbReference type="SMART" id="SM00034">
    <property type="entry name" value="CLECT"/>
    <property type="match status" value="1"/>
</dbReference>
<name>A0AAV2QTH5_MEGNR</name>
<dbReference type="PROSITE" id="PS50041">
    <property type="entry name" value="C_TYPE_LECTIN_2"/>
    <property type="match status" value="1"/>
</dbReference>
<evidence type="ECO:0000256" key="1">
    <source>
        <dbReference type="SAM" id="Coils"/>
    </source>
</evidence>
<dbReference type="Gene3D" id="3.10.100.10">
    <property type="entry name" value="Mannose-Binding Protein A, subunit A"/>
    <property type="match status" value="1"/>
</dbReference>
<dbReference type="InterPro" id="IPR016186">
    <property type="entry name" value="C-type_lectin-like/link_sf"/>
</dbReference>
<reference evidence="3 4" key="1">
    <citation type="submission" date="2024-05" db="EMBL/GenBank/DDBJ databases">
        <authorList>
            <person name="Wallberg A."/>
        </authorList>
    </citation>
    <scope>NUCLEOTIDE SEQUENCE [LARGE SCALE GENOMIC DNA]</scope>
</reference>
<evidence type="ECO:0000259" key="2">
    <source>
        <dbReference type="PROSITE" id="PS50041"/>
    </source>
</evidence>
<feature type="non-terminal residue" evidence="3">
    <location>
        <position position="1"/>
    </location>
</feature>
<keyword evidence="4" id="KW-1185">Reference proteome</keyword>
<comment type="caution">
    <text evidence="3">The sequence shown here is derived from an EMBL/GenBank/DDBJ whole genome shotgun (WGS) entry which is preliminary data.</text>
</comment>
<organism evidence="3 4">
    <name type="scientific">Meganyctiphanes norvegica</name>
    <name type="common">Northern krill</name>
    <name type="synonym">Thysanopoda norvegica</name>
    <dbReference type="NCBI Taxonomy" id="48144"/>
    <lineage>
        <taxon>Eukaryota</taxon>
        <taxon>Metazoa</taxon>
        <taxon>Ecdysozoa</taxon>
        <taxon>Arthropoda</taxon>
        <taxon>Crustacea</taxon>
        <taxon>Multicrustacea</taxon>
        <taxon>Malacostraca</taxon>
        <taxon>Eumalacostraca</taxon>
        <taxon>Eucarida</taxon>
        <taxon>Euphausiacea</taxon>
        <taxon>Euphausiidae</taxon>
        <taxon>Meganyctiphanes</taxon>
    </lineage>
</organism>
<dbReference type="PANTHER" id="PTHR22801:SF63">
    <property type="entry name" value="C-TYPE LECTIN DOMAIN-CONTAINING PROTEIN"/>
    <property type="match status" value="1"/>
</dbReference>
<proteinExistence type="predicted"/>
<dbReference type="Pfam" id="PF00059">
    <property type="entry name" value="Lectin_C"/>
    <property type="match status" value="1"/>
</dbReference>
<protein>
    <recommendedName>
        <fullName evidence="2">C-type lectin domain-containing protein</fullName>
    </recommendedName>
</protein>
<dbReference type="CDD" id="cd00037">
    <property type="entry name" value="CLECT"/>
    <property type="match status" value="1"/>
</dbReference>
<accession>A0AAV2QTH5</accession>
<sequence length="764" mass="85420">DKILNDIKSQIETLAISDSVERLSTIVSKETEAILKVANKSCLENQETIESILSEQFVKLASNNGFVNLSSVTEILSLELKDDISDLNQSIGNVSNKLDVIESTIVLLNHRLDNTADQLKSIKMAEEEQHEHMKSIQSLIDTNISNLTSHVDKIGLQVDTLVTQLEIEQLSDRNDNISAIEMKFLTGLEVSIFKHLNSFHVSNQISSLPSKEDIVELAKINENQIVRLNEYMKAISGTINATESSIEDIGDTVNSFNDKFNNTLSIITSIWNYVNITNGLLSDAKVDISTIKYNSDIIPNGVMQILKNLSLGVNKLKNQNNNVSAKDVLSEFTDEMNGLISSESKILQDIQRNISHIANSQNISIAMVPILSKLDVFIKENRNDTSVVNSKITSLKLVLDDLMIMFKNFETNVGYVQSDVHMIRGTTMIEKDQIPVTNNKFERIESGINIVNDILSSVRVIVESLETGIDSCSSNIYLVQNKLDKVHLDINIVEDVISSVNSSIGTVDYKVTEVGELVSPLESKFAKFEVTMENGKGEMSMINESVNTICRKLDVLNNISKTGDSLKENLQNVESTIDAIKVNSGKIESFAIEIDDEISNIQDTIQTMSDAVQNIENTASSIKNTTLQIHSYTEPCLPPYASLGDQCIIIFEIKQTWMEARDHCSNLGLRLLEIKQEAITPITNYLTVKYKESYHIWIGASDLEEEGNFQWLSGNTVELSWGWGLGQPNDWEQGEDCVELCSVHDRLMNDIKCDELYYFACEKV</sequence>
<dbReference type="EMBL" id="CAXKWB010010094">
    <property type="protein sequence ID" value="CAL4096755.1"/>
    <property type="molecule type" value="Genomic_DNA"/>
</dbReference>
<dbReference type="InterPro" id="IPR050801">
    <property type="entry name" value="Ca-Dep_Lectins_ImmuneDev"/>
</dbReference>
<dbReference type="SUPFAM" id="SSF56436">
    <property type="entry name" value="C-type lectin-like"/>
    <property type="match status" value="1"/>
</dbReference>
<dbReference type="Gene3D" id="1.10.287.950">
    <property type="entry name" value="Methyl-accepting chemotaxis protein"/>
    <property type="match status" value="1"/>
</dbReference>
<dbReference type="PANTHER" id="PTHR22801">
    <property type="entry name" value="LITHOSTATHINE"/>
    <property type="match status" value="1"/>
</dbReference>
<dbReference type="AlphaFoldDB" id="A0AAV2QTH5"/>
<evidence type="ECO:0000313" key="4">
    <source>
        <dbReference type="Proteomes" id="UP001497623"/>
    </source>
</evidence>
<feature type="coiled-coil region" evidence="1">
    <location>
        <begin position="556"/>
        <end position="618"/>
    </location>
</feature>
<gene>
    <name evidence="3" type="ORF">MNOR_LOCUS15824</name>
</gene>